<dbReference type="STRING" id="1173027.Mic7113_6241"/>
<gene>
    <name evidence="2" type="ORF">Mic7113_6241</name>
</gene>
<dbReference type="EMBL" id="CP003630">
    <property type="protein sequence ID" value="AFZ21831.1"/>
    <property type="molecule type" value="Genomic_DNA"/>
</dbReference>
<proteinExistence type="predicted"/>
<reference evidence="2 3" key="1">
    <citation type="submission" date="2012-06" db="EMBL/GenBank/DDBJ databases">
        <title>Finished chromosome of genome of Microcoleus sp. PCC 7113.</title>
        <authorList>
            <consortium name="US DOE Joint Genome Institute"/>
            <person name="Gugger M."/>
            <person name="Coursin T."/>
            <person name="Rippka R."/>
            <person name="Tandeau De Marsac N."/>
            <person name="Huntemann M."/>
            <person name="Wei C.-L."/>
            <person name="Han J."/>
            <person name="Detter J.C."/>
            <person name="Han C."/>
            <person name="Tapia R."/>
            <person name="Chen A."/>
            <person name="Kyrpides N."/>
            <person name="Mavromatis K."/>
            <person name="Markowitz V."/>
            <person name="Szeto E."/>
            <person name="Ivanova N."/>
            <person name="Pagani I."/>
            <person name="Pati A."/>
            <person name="Goodwin L."/>
            <person name="Nordberg H.P."/>
            <person name="Cantor M.N."/>
            <person name="Hua S.X."/>
            <person name="Woyke T."/>
            <person name="Kerfeld C.A."/>
        </authorList>
    </citation>
    <scope>NUCLEOTIDE SEQUENCE [LARGE SCALE GENOMIC DNA]</scope>
    <source>
        <strain evidence="2 3">PCC 7113</strain>
    </source>
</reference>
<keyword evidence="3" id="KW-1185">Reference proteome</keyword>
<protein>
    <submittedName>
        <fullName evidence="2">Uncharacterized protein</fullName>
    </submittedName>
</protein>
<dbReference type="Proteomes" id="UP000010471">
    <property type="component" value="Chromosome"/>
</dbReference>
<accession>K9WPU8</accession>
<dbReference type="KEGG" id="mic:Mic7113_6241"/>
<evidence type="ECO:0000313" key="2">
    <source>
        <dbReference type="EMBL" id="AFZ21831.1"/>
    </source>
</evidence>
<organism evidence="2 3">
    <name type="scientific">Allocoleopsis franciscana PCC 7113</name>
    <dbReference type="NCBI Taxonomy" id="1173027"/>
    <lineage>
        <taxon>Bacteria</taxon>
        <taxon>Bacillati</taxon>
        <taxon>Cyanobacteriota</taxon>
        <taxon>Cyanophyceae</taxon>
        <taxon>Coleofasciculales</taxon>
        <taxon>Coleofasciculaceae</taxon>
        <taxon>Allocoleopsis</taxon>
        <taxon>Allocoleopsis franciscana</taxon>
    </lineage>
</organism>
<feature type="signal peptide" evidence="1">
    <location>
        <begin position="1"/>
        <end position="28"/>
    </location>
</feature>
<feature type="chain" id="PRO_5003937627" evidence="1">
    <location>
        <begin position="29"/>
        <end position="192"/>
    </location>
</feature>
<keyword evidence="1" id="KW-0732">Signal</keyword>
<dbReference type="HOGENOM" id="CLU_1413750_0_0_3"/>
<evidence type="ECO:0000256" key="1">
    <source>
        <dbReference type="SAM" id="SignalP"/>
    </source>
</evidence>
<name>K9WPU8_9CYAN</name>
<evidence type="ECO:0000313" key="3">
    <source>
        <dbReference type="Proteomes" id="UP000010471"/>
    </source>
</evidence>
<sequence>MPFRKITQFVAALLLGLVLTLSSYPVHSQEFPSFENCYQEVKNYPRKRNLNRYSERQVYCLFVVELIDGGVDVDKDYYTAELFGVVMNALRDKGDAKDGNRLDDKLTYKQITQRFPGNTLNQLINESLDEAVNEFSLSQSFPFQVAATKIPSNTSPSSSVLAYKTRKTKGKTVVNRVSTKASRGHTLAFLNR</sequence>
<dbReference type="AlphaFoldDB" id="K9WPU8"/>